<dbReference type="InterPro" id="IPR010111">
    <property type="entry name" value="Kynureninase"/>
</dbReference>
<comment type="similarity">
    <text evidence="4">Belongs to the kynureninase family.</text>
</comment>
<evidence type="ECO:0000313" key="7">
    <source>
        <dbReference type="Proteomes" id="UP001501414"/>
    </source>
</evidence>
<dbReference type="Pfam" id="PF00266">
    <property type="entry name" value="Aminotran_5"/>
    <property type="match status" value="1"/>
</dbReference>
<protein>
    <recommendedName>
        <fullName evidence="4">Kynureninase</fullName>
        <ecNumber evidence="4">3.7.1.3</ecNumber>
    </recommendedName>
</protein>
<keyword evidence="1 4" id="KW-0662">Pyridine nucleotide biosynthesis</keyword>
<dbReference type="PIRSF" id="PIRSF038800">
    <property type="entry name" value="KYNU"/>
    <property type="match status" value="1"/>
</dbReference>
<gene>
    <name evidence="6" type="ORF">GCM10009613_34890</name>
</gene>
<dbReference type="InterPro" id="IPR015421">
    <property type="entry name" value="PyrdxlP-dep_Trfase_major"/>
</dbReference>
<organism evidence="6 7">
    <name type="scientific">Pseudonocardia kongjuensis</name>
    <dbReference type="NCBI Taxonomy" id="102227"/>
    <lineage>
        <taxon>Bacteria</taxon>
        <taxon>Bacillati</taxon>
        <taxon>Actinomycetota</taxon>
        <taxon>Actinomycetes</taxon>
        <taxon>Pseudonocardiales</taxon>
        <taxon>Pseudonocardiaceae</taxon>
        <taxon>Pseudonocardia</taxon>
    </lineage>
</organism>
<dbReference type="Proteomes" id="UP001501414">
    <property type="component" value="Unassembled WGS sequence"/>
</dbReference>
<comment type="function">
    <text evidence="4">Catalyzes the cleavage of L-kynurenine (L-Kyn) and L-3-hydroxykynurenine (L-3OHKyn) into anthranilic acid (AA) and 3-hydroxyanthranilic acid (3-OHAA), respectively.</text>
</comment>
<dbReference type="PANTHER" id="PTHR14084">
    <property type="entry name" value="KYNURENINASE"/>
    <property type="match status" value="1"/>
</dbReference>
<dbReference type="PANTHER" id="PTHR14084:SF0">
    <property type="entry name" value="KYNURENINASE"/>
    <property type="match status" value="1"/>
</dbReference>
<comment type="caution">
    <text evidence="6">The sequence shown here is derived from an EMBL/GenBank/DDBJ whole genome shotgun (WGS) entry which is preliminary data.</text>
</comment>
<keyword evidence="7" id="KW-1185">Reference proteome</keyword>
<keyword evidence="3 4" id="KW-0663">Pyridoxal phosphate</keyword>
<evidence type="ECO:0000256" key="2">
    <source>
        <dbReference type="ARBA" id="ARBA00022801"/>
    </source>
</evidence>
<keyword evidence="6" id="KW-0808">Transferase</keyword>
<comment type="catalytic activity">
    <reaction evidence="4">
        <text>L-kynurenine + H2O = anthranilate + L-alanine + H(+)</text>
        <dbReference type="Rhea" id="RHEA:16813"/>
        <dbReference type="ChEBI" id="CHEBI:15377"/>
        <dbReference type="ChEBI" id="CHEBI:15378"/>
        <dbReference type="ChEBI" id="CHEBI:16567"/>
        <dbReference type="ChEBI" id="CHEBI:57959"/>
        <dbReference type="ChEBI" id="CHEBI:57972"/>
        <dbReference type="EC" id="3.7.1.3"/>
    </reaction>
</comment>
<evidence type="ECO:0000256" key="1">
    <source>
        <dbReference type="ARBA" id="ARBA00022642"/>
    </source>
</evidence>
<accession>A0ABP4IM34</accession>
<dbReference type="EMBL" id="BAAAJK010000014">
    <property type="protein sequence ID" value="GAA1391756.1"/>
    <property type="molecule type" value="Genomic_DNA"/>
</dbReference>
<comment type="pathway">
    <text evidence="4">Amino-acid degradation; L-kynurenine degradation; L-alanine and anthranilate from L-kynurenine: step 1/1.</text>
</comment>
<feature type="domain" description="Aminotransferase class V" evidence="5">
    <location>
        <begin position="96"/>
        <end position="322"/>
    </location>
</feature>
<evidence type="ECO:0000256" key="4">
    <source>
        <dbReference type="PIRNR" id="PIRNR038800"/>
    </source>
</evidence>
<name>A0ABP4IM34_9PSEU</name>
<dbReference type="InterPro" id="IPR015424">
    <property type="entry name" value="PyrdxlP-dep_Trfase"/>
</dbReference>
<proteinExistence type="inferred from homology"/>
<dbReference type="GO" id="GO:0008483">
    <property type="term" value="F:transaminase activity"/>
    <property type="evidence" value="ECO:0007669"/>
    <property type="project" value="UniProtKB-KW"/>
</dbReference>
<comment type="pathway">
    <text evidence="4">Cofactor biosynthesis; NAD(+) biosynthesis; quinolinate from L-kynurenine: step 2/3.</text>
</comment>
<dbReference type="InterPro" id="IPR015422">
    <property type="entry name" value="PyrdxlP-dep_Trfase_small"/>
</dbReference>
<dbReference type="Gene3D" id="3.90.1150.10">
    <property type="entry name" value="Aspartate Aminotransferase, domain 1"/>
    <property type="match status" value="1"/>
</dbReference>
<dbReference type="EC" id="3.7.1.3" evidence="4"/>
<dbReference type="Gene3D" id="3.40.640.10">
    <property type="entry name" value="Type I PLP-dependent aspartate aminotransferase-like (Major domain)"/>
    <property type="match status" value="1"/>
</dbReference>
<keyword evidence="2 4" id="KW-0378">Hydrolase</keyword>
<evidence type="ECO:0000313" key="6">
    <source>
        <dbReference type="EMBL" id="GAA1391756.1"/>
    </source>
</evidence>
<comment type="cofactor">
    <cofactor evidence="4">
        <name>pyridoxal 5'-phosphate</name>
        <dbReference type="ChEBI" id="CHEBI:597326"/>
    </cofactor>
</comment>
<evidence type="ECO:0000259" key="5">
    <source>
        <dbReference type="Pfam" id="PF00266"/>
    </source>
</evidence>
<evidence type="ECO:0000256" key="3">
    <source>
        <dbReference type="ARBA" id="ARBA00022898"/>
    </source>
</evidence>
<dbReference type="InterPro" id="IPR000192">
    <property type="entry name" value="Aminotrans_V_dom"/>
</dbReference>
<comment type="subunit">
    <text evidence="4">Homodimer.</text>
</comment>
<reference evidence="7" key="1">
    <citation type="journal article" date="2019" name="Int. J. Syst. Evol. Microbiol.">
        <title>The Global Catalogue of Microorganisms (GCM) 10K type strain sequencing project: providing services to taxonomists for standard genome sequencing and annotation.</title>
        <authorList>
            <consortium name="The Broad Institute Genomics Platform"/>
            <consortium name="The Broad Institute Genome Sequencing Center for Infectious Disease"/>
            <person name="Wu L."/>
            <person name="Ma J."/>
        </authorList>
    </citation>
    <scope>NUCLEOTIDE SEQUENCE [LARGE SCALE GENOMIC DNA]</scope>
    <source>
        <strain evidence="7">JCM 11896</strain>
    </source>
</reference>
<keyword evidence="6" id="KW-0032">Aminotransferase</keyword>
<comment type="catalytic activity">
    <reaction evidence="4">
        <text>3-hydroxy-L-kynurenine + H2O = 3-hydroxyanthranilate + L-alanine + H(+)</text>
        <dbReference type="Rhea" id="RHEA:25143"/>
        <dbReference type="ChEBI" id="CHEBI:15377"/>
        <dbReference type="ChEBI" id="CHEBI:15378"/>
        <dbReference type="ChEBI" id="CHEBI:36559"/>
        <dbReference type="ChEBI" id="CHEBI:57972"/>
        <dbReference type="ChEBI" id="CHEBI:58125"/>
        <dbReference type="EC" id="3.7.1.3"/>
    </reaction>
</comment>
<sequence length="403" mass="42060">MPDPLDPAPHDAADPLASFRERFTPAPGVVAYLDGNSLGRPPAAAADRLAGFVRDDWGTRLIRGWDEGWWTLPERLGDRIGGLALGAAPGQTVVADSTTVLLHKLATAAVALRPGRDEIVTDTGNFPTDRDVLDGIADARGLTVRRIRTDPAAGITPEQVAAAVSGRTALVSFSHVGYRSGWIADAPAITRIAHDAGALVLWDLSHSAGSVPVELDAWGADLAAGCTYKYLNGGPGSPAFGYVRADLLADVENPVRGWVGRADPFGMTDGFAPADGVRRMLSGTPPVLATVPLQVSLEMLAEAGIGAVREKSRRLTRYALELADAWLVPHGVAVASPRDPDRLGGHVTLTRPGFAGLLGPLHAAGVIPDYRGPDGLRIGPAPLSTSFAELHAGLSVLRSLVAG</sequence>
<dbReference type="SUPFAM" id="SSF53383">
    <property type="entry name" value="PLP-dependent transferases"/>
    <property type="match status" value="1"/>
</dbReference>
<dbReference type="RefSeq" id="WP_344023698.1">
    <property type="nucleotide sequence ID" value="NZ_BAAAJK010000014.1"/>
</dbReference>